<dbReference type="OrthoDB" id="2940994at2"/>
<dbReference type="EMBL" id="PDOF01000002">
    <property type="protein sequence ID" value="PYZ96908.1"/>
    <property type="molecule type" value="Genomic_DNA"/>
</dbReference>
<organism evidence="2 3">
    <name type="scientific">Alteribacter lacisalsi</name>
    <dbReference type="NCBI Taxonomy" id="2045244"/>
    <lineage>
        <taxon>Bacteria</taxon>
        <taxon>Bacillati</taxon>
        <taxon>Bacillota</taxon>
        <taxon>Bacilli</taxon>
        <taxon>Bacillales</taxon>
        <taxon>Bacillaceae</taxon>
        <taxon>Alteribacter</taxon>
    </lineage>
</organism>
<feature type="compositionally biased region" description="Basic and acidic residues" evidence="1">
    <location>
        <begin position="1"/>
        <end position="14"/>
    </location>
</feature>
<sequence length="41" mass="4765">MESKKRQAKEERRTMSKAQEMSFMSDFKAADRAAARGRNTK</sequence>
<feature type="region of interest" description="Disordered" evidence="1">
    <location>
        <begin position="1"/>
        <end position="41"/>
    </location>
</feature>
<accession>A0A2W0HTH6</accession>
<reference evidence="2 3" key="1">
    <citation type="submission" date="2017-10" db="EMBL/GenBank/DDBJ databases">
        <title>Bacillus sp. nov., a halophilic bacterium isolated from a Yangshapao Lake.</title>
        <authorList>
            <person name="Wang H."/>
        </authorList>
    </citation>
    <scope>NUCLEOTIDE SEQUENCE [LARGE SCALE GENOMIC DNA]</scope>
    <source>
        <strain evidence="2 3">YSP-3</strain>
    </source>
</reference>
<dbReference type="InterPro" id="IPR025437">
    <property type="entry name" value="YfhE-like"/>
</dbReference>
<evidence type="ECO:0000313" key="2">
    <source>
        <dbReference type="EMBL" id="PYZ96908.1"/>
    </source>
</evidence>
<keyword evidence="3" id="KW-1185">Reference proteome</keyword>
<dbReference type="RefSeq" id="WP_110520848.1">
    <property type="nucleotide sequence ID" value="NZ_PDOF01000002.1"/>
</dbReference>
<protein>
    <submittedName>
        <fullName evidence="2">YfhE family protein</fullName>
    </submittedName>
</protein>
<name>A0A2W0HTH6_9BACI</name>
<evidence type="ECO:0000313" key="3">
    <source>
        <dbReference type="Proteomes" id="UP000248066"/>
    </source>
</evidence>
<gene>
    <name evidence="2" type="ORF">CR205_14640</name>
</gene>
<comment type="caution">
    <text evidence="2">The sequence shown here is derived from an EMBL/GenBank/DDBJ whole genome shotgun (WGS) entry which is preliminary data.</text>
</comment>
<evidence type="ECO:0000256" key="1">
    <source>
        <dbReference type="SAM" id="MobiDB-lite"/>
    </source>
</evidence>
<dbReference type="Proteomes" id="UP000248066">
    <property type="component" value="Unassembled WGS sequence"/>
</dbReference>
<proteinExistence type="predicted"/>
<dbReference type="Pfam" id="PF14152">
    <property type="entry name" value="YfhE"/>
    <property type="match status" value="1"/>
</dbReference>
<dbReference type="AlphaFoldDB" id="A0A2W0HTH6"/>